<evidence type="ECO:0000313" key="1">
    <source>
        <dbReference type="EMBL" id="KAH6929192.1"/>
    </source>
</evidence>
<dbReference type="EMBL" id="CM023486">
    <property type="protein sequence ID" value="KAH6929192.1"/>
    <property type="molecule type" value="Genomic_DNA"/>
</dbReference>
<reference evidence="1" key="1">
    <citation type="submission" date="2020-05" db="EMBL/GenBank/DDBJ databases">
        <title>Large-scale comparative analyses of tick genomes elucidate their genetic diversity and vector capacities.</title>
        <authorList>
            <person name="Jia N."/>
            <person name="Wang J."/>
            <person name="Shi W."/>
            <person name="Du L."/>
            <person name="Sun Y."/>
            <person name="Zhan W."/>
            <person name="Jiang J."/>
            <person name="Wang Q."/>
            <person name="Zhang B."/>
            <person name="Ji P."/>
            <person name="Sakyi L.B."/>
            <person name="Cui X."/>
            <person name="Yuan T."/>
            <person name="Jiang B."/>
            <person name="Yang W."/>
            <person name="Lam T.T.-Y."/>
            <person name="Chang Q."/>
            <person name="Ding S."/>
            <person name="Wang X."/>
            <person name="Zhu J."/>
            <person name="Ruan X."/>
            <person name="Zhao L."/>
            <person name="Wei J."/>
            <person name="Que T."/>
            <person name="Du C."/>
            <person name="Cheng J."/>
            <person name="Dai P."/>
            <person name="Han X."/>
            <person name="Huang E."/>
            <person name="Gao Y."/>
            <person name="Liu J."/>
            <person name="Shao H."/>
            <person name="Ye R."/>
            <person name="Li L."/>
            <person name="Wei W."/>
            <person name="Wang X."/>
            <person name="Wang C."/>
            <person name="Yang T."/>
            <person name="Huo Q."/>
            <person name="Li W."/>
            <person name="Guo W."/>
            <person name="Chen H."/>
            <person name="Zhou L."/>
            <person name="Ni X."/>
            <person name="Tian J."/>
            <person name="Zhou Y."/>
            <person name="Sheng Y."/>
            <person name="Liu T."/>
            <person name="Pan Y."/>
            <person name="Xia L."/>
            <person name="Li J."/>
            <person name="Zhao F."/>
            <person name="Cao W."/>
        </authorList>
    </citation>
    <scope>NUCLEOTIDE SEQUENCE</scope>
    <source>
        <strain evidence="1">Hyas-2018</strain>
    </source>
</reference>
<keyword evidence="2" id="KW-1185">Reference proteome</keyword>
<dbReference type="Proteomes" id="UP000821845">
    <property type="component" value="Chromosome 6"/>
</dbReference>
<sequence>MEQGNRKRQRRSEGRLPPYAEPSRPPSASPQPPNRGQRATPAEHKSFRSKERRRCPATASPRRPVPAQPTSVDQPPVRPIAELTGRSHRDVATWTSQEGVDPPVVYVSTRPWRRQMRARVGMAEARLFRPFQGRTVTDVDRRAQGACLPVPAGTRFCECGAVLIHPAHEHGALHRRRTRMEAQSPARSEEPRSNDATRVMLERAARDQGFANWLLQPLDAAMDKELESALKAFLKKGEVLVITKKVDPSIMGGMLVSIGDKFVDMSIATKVKTYTGILKQAV</sequence>
<gene>
    <name evidence="1" type="ORF">HPB50_024102</name>
</gene>
<accession>A0ACB7S1X3</accession>
<organism evidence="1 2">
    <name type="scientific">Hyalomma asiaticum</name>
    <name type="common">Tick</name>
    <dbReference type="NCBI Taxonomy" id="266040"/>
    <lineage>
        <taxon>Eukaryota</taxon>
        <taxon>Metazoa</taxon>
        <taxon>Ecdysozoa</taxon>
        <taxon>Arthropoda</taxon>
        <taxon>Chelicerata</taxon>
        <taxon>Arachnida</taxon>
        <taxon>Acari</taxon>
        <taxon>Parasitiformes</taxon>
        <taxon>Ixodida</taxon>
        <taxon>Ixodoidea</taxon>
        <taxon>Ixodidae</taxon>
        <taxon>Hyalomminae</taxon>
        <taxon>Hyalomma</taxon>
    </lineage>
</organism>
<proteinExistence type="predicted"/>
<evidence type="ECO:0000313" key="2">
    <source>
        <dbReference type="Proteomes" id="UP000821845"/>
    </source>
</evidence>
<comment type="caution">
    <text evidence="1">The sequence shown here is derived from an EMBL/GenBank/DDBJ whole genome shotgun (WGS) entry which is preliminary data.</text>
</comment>
<protein>
    <submittedName>
        <fullName evidence="1">Uncharacterized protein</fullName>
    </submittedName>
</protein>
<name>A0ACB7S1X3_HYAAI</name>